<keyword evidence="1" id="KW-0472">Membrane</keyword>
<evidence type="ECO:0000256" key="1">
    <source>
        <dbReference type="SAM" id="Phobius"/>
    </source>
</evidence>
<feature type="transmembrane region" description="Helical" evidence="1">
    <location>
        <begin position="6"/>
        <end position="27"/>
    </location>
</feature>
<organism evidence="2 3">
    <name type="scientific">Neoaquamicrobium microcysteis</name>
    <dbReference type="NCBI Taxonomy" id="2682781"/>
    <lineage>
        <taxon>Bacteria</taxon>
        <taxon>Pseudomonadati</taxon>
        <taxon>Pseudomonadota</taxon>
        <taxon>Alphaproteobacteria</taxon>
        <taxon>Hyphomicrobiales</taxon>
        <taxon>Phyllobacteriaceae</taxon>
        <taxon>Neoaquamicrobium</taxon>
    </lineage>
</organism>
<dbReference type="Proteomes" id="UP000323258">
    <property type="component" value="Unassembled WGS sequence"/>
</dbReference>
<proteinExistence type="predicted"/>
<keyword evidence="1" id="KW-0812">Transmembrane</keyword>
<feature type="transmembrane region" description="Helical" evidence="1">
    <location>
        <begin position="77"/>
        <end position="97"/>
    </location>
</feature>
<evidence type="ECO:0000313" key="2">
    <source>
        <dbReference type="EMBL" id="TYR30169.1"/>
    </source>
</evidence>
<keyword evidence="1" id="KW-1133">Transmembrane helix</keyword>
<dbReference type="EMBL" id="VSZS01000067">
    <property type="protein sequence ID" value="TYR30169.1"/>
    <property type="molecule type" value="Genomic_DNA"/>
</dbReference>
<name>A0A5D4GR25_9HYPH</name>
<dbReference type="OrthoDB" id="345237at2"/>
<accession>A0A5D4GR25</accession>
<evidence type="ECO:0000313" key="3">
    <source>
        <dbReference type="Proteomes" id="UP000323258"/>
    </source>
</evidence>
<comment type="caution">
    <text evidence="2">The sequence shown here is derived from an EMBL/GenBank/DDBJ whole genome shotgun (WGS) entry which is preliminary data.</text>
</comment>
<protein>
    <submittedName>
        <fullName evidence="2">DUF4281 domain-containing protein</fullName>
    </submittedName>
</protein>
<dbReference type="InterPro" id="IPR025461">
    <property type="entry name" value="ABA4-like"/>
</dbReference>
<sequence length="144" mass="15647">MDPDTIFQFSGLVAMAGWVTLLASPLIPAISDRVAGLFVPALLSVAYVGLILAFWSGAEGGFDTLDNVALLFETRELLLAGWLHYLAFDLFVGAWIVRTARKEGIAFWLVLPCLPLTFLFGPAGYLAFVALRAVLPAHRLRPAN</sequence>
<reference evidence="2 3" key="1">
    <citation type="submission" date="2019-08" db="EMBL/GenBank/DDBJ databases">
        <authorList>
            <person name="Seo Y.L."/>
        </authorList>
    </citation>
    <scope>NUCLEOTIDE SEQUENCE [LARGE SCALE GENOMIC DNA]</scope>
    <source>
        <strain evidence="2 3">MaA-C15</strain>
    </source>
</reference>
<dbReference type="AlphaFoldDB" id="A0A5D4GR25"/>
<dbReference type="Pfam" id="PF14108">
    <property type="entry name" value="ABA4-like"/>
    <property type="match status" value="1"/>
</dbReference>
<keyword evidence="3" id="KW-1185">Reference proteome</keyword>
<reference evidence="2 3" key="2">
    <citation type="submission" date="2019-09" db="EMBL/GenBank/DDBJ databases">
        <title>Mesorhizobium sp. MaA-C15 isolated from Microcystis aeruginosa.</title>
        <authorList>
            <person name="Jeong S.E."/>
            <person name="Jin H.M."/>
            <person name="Jeon C.O."/>
        </authorList>
    </citation>
    <scope>NUCLEOTIDE SEQUENCE [LARGE SCALE GENOMIC DNA]</scope>
    <source>
        <strain evidence="2 3">MaA-C15</strain>
    </source>
</reference>
<feature type="transmembrane region" description="Helical" evidence="1">
    <location>
        <begin position="34"/>
        <end position="57"/>
    </location>
</feature>
<feature type="transmembrane region" description="Helical" evidence="1">
    <location>
        <begin position="109"/>
        <end position="135"/>
    </location>
</feature>
<gene>
    <name evidence="2" type="ORF">FY036_20005</name>
</gene>
<dbReference type="RefSeq" id="WP_148916527.1">
    <property type="nucleotide sequence ID" value="NZ_VSZS01000067.1"/>
</dbReference>